<dbReference type="InterPro" id="IPR027443">
    <property type="entry name" value="IPNS-like_sf"/>
</dbReference>
<dbReference type="InterPro" id="IPR050295">
    <property type="entry name" value="Plant_2OG-oxidoreductases"/>
</dbReference>
<keyword evidence="3 4" id="KW-0408">Iron</keyword>
<evidence type="ECO:0000256" key="2">
    <source>
        <dbReference type="ARBA" id="ARBA00022723"/>
    </source>
</evidence>
<dbReference type="InterPro" id="IPR026992">
    <property type="entry name" value="DIOX_N"/>
</dbReference>
<feature type="domain" description="Fe2OG dioxygenase" evidence="5">
    <location>
        <begin position="121"/>
        <end position="204"/>
    </location>
</feature>
<dbReference type="InterPro" id="IPR044861">
    <property type="entry name" value="IPNS-like_FE2OG_OXY"/>
</dbReference>
<evidence type="ECO:0000256" key="1">
    <source>
        <dbReference type="ARBA" id="ARBA00008056"/>
    </source>
</evidence>
<feature type="non-terminal residue" evidence="6">
    <location>
        <position position="204"/>
    </location>
</feature>
<gene>
    <name evidence="6" type="ORF">KI387_004457</name>
</gene>
<dbReference type="InterPro" id="IPR005123">
    <property type="entry name" value="Oxoglu/Fe-dep_dioxygenase_dom"/>
</dbReference>
<dbReference type="AlphaFoldDB" id="A0AA38GI52"/>
<dbReference type="OMA" id="EQVHYWR"/>
<keyword evidence="4" id="KW-0560">Oxidoreductase</keyword>
<accession>A0AA38GI52</accession>
<dbReference type="PROSITE" id="PS51471">
    <property type="entry name" value="FE2OG_OXY"/>
    <property type="match status" value="1"/>
</dbReference>
<evidence type="ECO:0000313" key="6">
    <source>
        <dbReference type="EMBL" id="KAH9324279.1"/>
    </source>
</evidence>
<reference evidence="6 7" key="1">
    <citation type="journal article" date="2021" name="Nat. Plants">
        <title>The Taxus genome provides insights into paclitaxel biosynthesis.</title>
        <authorList>
            <person name="Xiong X."/>
            <person name="Gou J."/>
            <person name="Liao Q."/>
            <person name="Li Y."/>
            <person name="Zhou Q."/>
            <person name="Bi G."/>
            <person name="Li C."/>
            <person name="Du R."/>
            <person name="Wang X."/>
            <person name="Sun T."/>
            <person name="Guo L."/>
            <person name="Liang H."/>
            <person name="Lu P."/>
            <person name="Wu Y."/>
            <person name="Zhang Z."/>
            <person name="Ro D.K."/>
            <person name="Shang Y."/>
            <person name="Huang S."/>
            <person name="Yan J."/>
        </authorList>
    </citation>
    <scope>NUCLEOTIDE SEQUENCE [LARGE SCALE GENOMIC DNA]</scope>
    <source>
        <strain evidence="6">Ta-2019</strain>
    </source>
</reference>
<organism evidence="6 7">
    <name type="scientific">Taxus chinensis</name>
    <name type="common">Chinese yew</name>
    <name type="synonym">Taxus wallichiana var. chinensis</name>
    <dbReference type="NCBI Taxonomy" id="29808"/>
    <lineage>
        <taxon>Eukaryota</taxon>
        <taxon>Viridiplantae</taxon>
        <taxon>Streptophyta</taxon>
        <taxon>Embryophyta</taxon>
        <taxon>Tracheophyta</taxon>
        <taxon>Spermatophyta</taxon>
        <taxon>Pinopsida</taxon>
        <taxon>Pinidae</taxon>
        <taxon>Conifers II</taxon>
        <taxon>Cupressales</taxon>
        <taxon>Taxaceae</taxon>
        <taxon>Taxus</taxon>
    </lineage>
</organism>
<proteinExistence type="inferred from homology"/>
<evidence type="ECO:0000313" key="7">
    <source>
        <dbReference type="Proteomes" id="UP000824469"/>
    </source>
</evidence>
<sequence length="204" mass="23058">IVNHGVPETVMKNMMGIAKEFFEMPVEDRACLYSEDPRQVVRISTSFNITKDRFYDWRDYLTHPCHPLEEFIHSWPHKPAGYREVAGKYAKEIRALVLRLLSVISEALGQDSDYLSTIFGNHSQVMNINYYPACPNPDLTFGVAPHSDPRGITILMQGDVSGLQVLKEGKWVAVDPIPNAFVVNLADQLQVVSNGRFKSAEHRA</sequence>
<protein>
    <recommendedName>
        <fullName evidence="5">Fe2OG dioxygenase domain-containing protein</fullName>
    </recommendedName>
</protein>
<dbReference type="GO" id="GO:0016491">
    <property type="term" value="F:oxidoreductase activity"/>
    <property type="evidence" value="ECO:0007669"/>
    <property type="project" value="UniProtKB-KW"/>
</dbReference>
<dbReference type="EMBL" id="JAHRHJ020000002">
    <property type="protein sequence ID" value="KAH9324279.1"/>
    <property type="molecule type" value="Genomic_DNA"/>
</dbReference>
<dbReference type="SUPFAM" id="SSF51197">
    <property type="entry name" value="Clavaminate synthase-like"/>
    <property type="match status" value="1"/>
</dbReference>
<keyword evidence="7" id="KW-1185">Reference proteome</keyword>
<name>A0AA38GI52_TAXCH</name>
<comment type="caution">
    <text evidence="6">The sequence shown here is derived from an EMBL/GenBank/DDBJ whole genome shotgun (WGS) entry which is preliminary data.</text>
</comment>
<dbReference type="Pfam" id="PF14226">
    <property type="entry name" value="DIOX_N"/>
    <property type="match status" value="1"/>
</dbReference>
<dbReference type="Gene3D" id="2.60.120.330">
    <property type="entry name" value="B-lactam Antibiotic, Isopenicillin N Synthase, Chain"/>
    <property type="match status" value="1"/>
</dbReference>
<feature type="non-terminal residue" evidence="6">
    <location>
        <position position="1"/>
    </location>
</feature>
<dbReference type="PANTHER" id="PTHR47991">
    <property type="entry name" value="OXOGLUTARATE/IRON-DEPENDENT DIOXYGENASE"/>
    <property type="match status" value="1"/>
</dbReference>
<dbReference type="GO" id="GO:0046872">
    <property type="term" value="F:metal ion binding"/>
    <property type="evidence" value="ECO:0007669"/>
    <property type="project" value="UniProtKB-KW"/>
</dbReference>
<evidence type="ECO:0000259" key="5">
    <source>
        <dbReference type="PROSITE" id="PS51471"/>
    </source>
</evidence>
<keyword evidence="2 4" id="KW-0479">Metal-binding</keyword>
<dbReference type="Pfam" id="PF03171">
    <property type="entry name" value="2OG-FeII_Oxy"/>
    <property type="match status" value="1"/>
</dbReference>
<dbReference type="Proteomes" id="UP000824469">
    <property type="component" value="Unassembled WGS sequence"/>
</dbReference>
<comment type="similarity">
    <text evidence="1 4">Belongs to the iron/ascorbate-dependent oxidoreductase family.</text>
</comment>
<evidence type="ECO:0000256" key="4">
    <source>
        <dbReference type="RuleBase" id="RU003682"/>
    </source>
</evidence>
<evidence type="ECO:0000256" key="3">
    <source>
        <dbReference type="ARBA" id="ARBA00023004"/>
    </source>
</evidence>